<dbReference type="Proteomes" id="UP000004121">
    <property type="component" value="Unassembled WGS sequence"/>
</dbReference>
<keyword evidence="2" id="KW-0732">Signal</keyword>
<dbReference type="HOGENOM" id="CLU_030404_0_0_9"/>
<dbReference type="InterPro" id="IPR018337">
    <property type="entry name" value="Cell_wall/Cho-bd_repeat"/>
</dbReference>
<dbReference type="Pfam" id="PF01473">
    <property type="entry name" value="Choline_bind_1"/>
    <property type="match status" value="2"/>
</dbReference>
<dbReference type="Gene3D" id="2.10.270.20">
    <property type="match status" value="1"/>
</dbReference>
<keyword evidence="4" id="KW-1185">Reference proteome</keyword>
<keyword evidence="1" id="KW-0677">Repeat</keyword>
<accession>C2L149</accession>
<dbReference type="InParanoid" id="C2L149"/>
<evidence type="ECO:0000313" key="3">
    <source>
        <dbReference type="EMBL" id="EEJ50277.1"/>
    </source>
</evidence>
<evidence type="ECO:0000256" key="1">
    <source>
        <dbReference type="ARBA" id="ARBA00022737"/>
    </source>
</evidence>
<dbReference type="AlphaFoldDB" id="C2L149"/>
<reference evidence="3 4" key="1">
    <citation type="submission" date="2009-04" db="EMBL/GenBank/DDBJ databases">
        <authorList>
            <person name="Qin X."/>
            <person name="Bachman B."/>
            <person name="Battles P."/>
            <person name="Bell A."/>
            <person name="Bess C."/>
            <person name="Bickham C."/>
            <person name="Chaboub L."/>
            <person name="Chen D."/>
            <person name="Coyle M."/>
            <person name="Deiros D.R."/>
            <person name="Dinh H."/>
            <person name="Forbes L."/>
            <person name="Fowler G."/>
            <person name="Francisco L."/>
            <person name="Fu Q."/>
            <person name="Gubbala S."/>
            <person name="Hale W."/>
            <person name="Han Y."/>
            <person name="Hemphill L."/>
            <person name="Highlander S.K."/>
            <person name="Hirani K."/>
            <person name="Hogues M."/>
            <person name="Jackson L."/>
            <person name="Jakkamsetti A."/>
            <person name="Javaid M."/>
            <person name="Jiang H."/>
            <person name="Korchina V."/>
            <person name="Kovar C."/>
            <person name="Lara F."/>
            <person name="Lee S."/>
            <person name="Mata R."/>
            <person name="Mathew T."/>
            <person name="Moen C."/>
            <person name="Morales K."/>
            <person name="Munidasa M."/>
            <person name="Nazareth L."/>
            <person name="Ngo R."/>
            <person name="Nguyen L."/>
            <person name="Okwuonu G."/>
            <person name="Ongeri F."/>
            <person name="Patil S."/>
            <person name="Petrosino J."/>
            <person name="Pham C."/>
            <person name="Pham P."/>
            <person name="Pu L.-L."/>
            <person name="Puazo M."/>
            <person name="Raj R."/>
            <person name="Reid J."/>
            <person name="Rouhana J."/>
            <person name="Saada N."/>
            <person name="Shang Y."/>
            <person name="Simmons D."/>
            <person name="Thornton R."/>
            <person name="Warren J."/>
            <person name="Weissenberger G."/>
            <person name="Zhang J."/>
            <person name="Zhang L."/>
            <person name="Zhou C."/>
            <person name="Zhu D."/>
            <person name="Muzny D."/>
            <person name="Worley K."/>
            <person name="Gibbs R."/>
        </authorList>
    </citation>
    <scope>NUCLEOTIDE SEQUENCE [LARGE SCALE GENOMIC DNA]</scope>
    <source>
        <strain evidence="3 4">F0268</strain>
    </source>
</reference>
<dbReference type="STRING" id="585501.HMPREF6123_2468"/>
<proteinExistence type="predicted"/>
<protein>
    <submittedName>
        <fullName evidence="3">Cell wall-binding repeat protein</fullName>
    </submittedName>
</protein>
<feature type="chain" id="PRO_5002915801" evidence="2">
    <location>
        <begin position="36"/>
        <end position="528"/>
    </location>
</feature>
<organism evidence="3 4">
    <name type="scientific">Oribacterium sinus F0268</name>
    <dbReference type="NCBI Taxonomy" id="585501"/>
    <lineage>
        <taxon>Bacteria</taxon>
        <taxon>Bacillati</taxon>
        <taxon>Bacillota</taxon>
        <taxon>Clostridia</taxon>
        <taxon>Lachnospirales</taxon>
        <taxon>Lachnospiraceae</taxon>
        <taxon>Oribacterium</taxon>
    </lineage>
</organism>
<evidence type="ECO:0000313" key="4">
    <source>
        <dbReference type="Proteomes" id="UP000004121"/>
    </source>
</evidence>
<sequence>MKKESALIMRKQTKLVAALSATALLAIGASAVTFAAGWNNSTGEWQYLDNEGNAIADAWRKSGDYWFYLGSDGNMAKNEVVQNNDDYYFVNGDGAMVTNQWVSFDESTEDGNDKRWMYFGADGKAYRDKNDKLTISDIKTINGKKYVFDQEGKMLYGWLGDESALVSGDDAWTTAKYYYGGFDDGSAQHGWVQLTVNDNGEDSTAWFYFDDNGKISRDKKKTINGQTYYFDEKGRMIEDWSTATKLSGSSFSAKPMTSDSVVYVNGDGGARKNQWIWAVPAESYIQKDYENDSASWWYADNSGKIVKNKVKKIKGKVYAFDEFGRMVSGLVSSPNGRDNFDAASGVGDNDYQDLAGTQYAGLTIPGKVYYFSGDGEKDGSRKTGYQKVDFDDDTYEMYFNNSGEAANDYVAKIKKYAKNGVVLKANNDDSNYAGIEVQSANVKKLAATSTGVNYFNTSSTGSLVGQVLVNTAGSVQASKTNLKDSNDIYYATDKNGVVLYNGEKKLYTVSSTEHPNAVTVGTKTYYTE</sequence>
<dbReference type="eggNOG" id="COG5263">
    <property type="taxonomic scope" value="Bacteria"/>
</dbReference>
<dbReference type="SUPFAM" id="SSF69360">
    <property type="entry name" value="Cell wall binding repeat"/>
    <property type="match status" value="1"/>
</dbReference>
<dbReference type="Pfam" id="PF19127">
    <property type="entry name" value="Choline_bind_3"/>
    <property type="match status" value="1"/>
</dbReference>
<evidence type="ECO:0000256" key="2">
    <source>
        <dbReference type="SAM" id="SignalP"/>
    </source>
</evidence>
<name>C2L149_9FIRM</name>
<feature type="signal peptide" evidence="2">
    <location>
        <begin position="1"/>
        <end position="35"/>
    </location>
</feature>
<gene>
    <name evidence="3" type="ORF">HMPREF6123_2468</name>
</gene>
<dbReference type="EMBL" id="ACKX01000234">
    <property type="protein sequence ID" value="EEJ50277.1"/>
    <property type="molecule type" value="Genomic_DNA"/>
</dbReference>
<comment type="caution">
    <text evidence="3">The sequence shown here is derived from an EMBL/GenBank/DDBJ whole genome shotgun (WGS) entry which is preliminary data.</text>
</comment>
<dbReference type="Gene3D" id="2.10.270.10">
    <property type="entry name" value="Cholin Binding"/>
    <property type="match status" value="3"/>
</dbReference>